<dbReference type="GO" id="GO:0030170">
    <property type="term" value="F:pyridoxal phosphate binding"/>
    <property type="evidence" value="ECO:0007669"/>
    <property type="project" value="InterPro"/>
</dbReference>
<evidence type="ECO:0000256" key="4">
    <source>
        <dbReference type="ARBA" id="ARBA00022679"/>
    </source>
</evidence>
<dbReference type="PROSITE" id="PS00600">
    <property type="entry name" value="AA_TRANSFER_CLASS_3"/>
    <property type="match status" value="1"/>
</dbReference>
<dbReference type="GO" id="GO:0004015">
    <property type="term" value="F:adenosylmethionine-8-amino-7-oxononanoate transaminase activity"/>
    <property type="evidence" value="ECO:0007669"/>
    <property type="project" value="UniProtKB-EC"/>
</dbReference>
<comment type="caution">
    <text evidence="9">The sequence shown here is derived from an EMBL/GenBank/DDBJ whole genome shotgun (WGS) entry which is preliminary data.</text>
</comment>
<feature type="region of interest" description="Disordered" evidence="8">
    <location>
        <begin position="444"/>
        <end position="465"/>
    </location>
</feature>
<evidence type="ECO:0000256" key="6">
    <source>
        <dbReference type="ARBA" id="ARBA00022756"/>
    </source>
</evidence>
<dbReference type="EMBL" id="CABM01000021">
    <property type="protein sequence ID" value="CBH96152.1"/>
    <property type="molecule type" value="Genomic_DNA"/>
</dbReference>
<dbReference type="HAMAP" id="MF_00834">
    <property type="entry name" value="BioA"/>
    <property type="match status" value="1"/>
</dbReference>
<dbReference type="NCBIfam" id="TIGR00508">
    <property type="entry name" value="bioA"/>
    <property type="match status" value="1"/>
</dbReference>
<dbReference type="InterPro" id="IPR015422">
    <property type="entry name" value="PyrdxlP-dep_Trfase_small"/>
</dbReference>
<keyword evidence="4 9" id="KW-0808">Transferase</keyword>
<dbReference type="Pfam" id="PF00202">
    <property type="entry name" value="Aminotran_3"/>
    <property type="match status" value="1"/>
</dbReference>
<dbReference type="Gene3D" id="3.40.640.10">
    <property type="entry name" value="Type I PLP-dependent aspartate aminotransferase-like (Major domain)"/>
    <property type="match status" value="1"/>
</dbReference>
<dbReference type="PANTHER" id="PTHR42684:SF17">
    <property type="entry name" value="ADENOSYLMETHIONINE-8-AMINO-7-OXONONANOATE AMINOTRANSFERASE"/>
    <property type="match status" value="1"/>
</dbReference>
<gene>
    <name evidence="9" type="primary">bioA</name>
    <name evidence="9" type="ORF">CARN2_1142</name>
</gene>
<evidence type="ECO:0000256" key="3">
    <source>
        <dbReference type="ARBA" id="ARBA00022576"/>
    </source>
</evidence>
<proteinExistence type="inferred from homology"/>
<evidence type="ECO:0000256" key="7">
    <source>
        <dbReference type="ARBA" id="ARBA00022898"/>
    </source>
</evidence>
<dbReference type="InterPro" id="IPR049704">
    <property type="entry name" value="Aminotrans_3_PPA_site"/>
</dbReference>
<evidence type="ECO:0000256" key="8">
    <source>
        <dbReference type="SAM" id="MobiDB-lite"/>
    </source>
</evidence>
<dbReference type="InterPro" id="IPR005814">
    <property type="entry name" value="Aminotrans_3"/>
</dbReference>
<dbReference type="AlphaFoldDB" id="E6PMK0"/>
<organism evidence="9">
    <name type="scientific">mine drainage metagenome</name>
    <dbReference type="NCBI Taxonomy" id="410659"/>
    <lineage>
        <taxon>unclassified sequences</taxon>
        <taxon>metagenomes</taxon>
        <taxon>ecological metagenomes</taxon>
    </lineage>
</organism>
<dbReference type="SUPFAM" id="SSF53383">
    <property type="entry name" value="PLP-dependent transferases"/>
    <property type="match status" value="1"/>
</dbReference>
<evidence type="ECO:0000256" key="5">
    <source>
        <dbReference type="ARBA" id="ARBA00022691"/>
    </source>
</evidence>
<dbReference type="CDD" id="cd00610">
    <property type="entry name" value="OAT_like"/>
    <property type="match status" value="1"/>
</dbReference>
<dbReference type="PANTHER" id="PTHR42684">
    <property type="entry name" value="ADENOSYLMETHIONINE-8-AMINO-7-OXONONANOATE AMINOTRANSFERASE"/>
    <property type="match status" value="1"/>
</dbReference>
<evidence type="ECO:0000256" key="1">
    <source>
        <dbReference type="ARBA" id="ARBA00001933"/>
    </source>
</evidence>
<evidence type="ECO:0000256" key="2">
    <source>
        <dbReference type="ARBA" id="ARBA00004746"/>
    </source>
</evidence>
<protein>
    <submittedName>
        <fullName evidence="9">Adenosylmethionine-8-amino-7-oxononanoate aminotransferase (7,8-diamino-pelargonic acid aminotransferase) (DAPA aminotransferase)</fullName>
        <ecNumber evidence="9">2.6.1.62</ecNumber>
    </submittedName>
</protein>
<dbReference type="GO" id="GO:0009102">
    <property type="term" value="P:biotin biosynthetic process"/>
    <property type="evidence" value="ECO:0007669"/>
    <property type="project" value="UniProtKB-UniPathway"/>
</dbReference>
<dbReference type="Gene3D" id="3.90.1150.10">
    <property type="entry name" value="Aspartate Aminotransferase, domain 1"/>
    <property type="match status" value="1"/>
</dbReference>
<accession>E6PMK0</accession>
<keyword evidence="3 9" id="KW-0032">Aminotransferase</keyword>
<dbReference type="InterPro" id="IPR015421">
    <property type="entry name" value="PyrdxlP-dep_Trfase_major"/>
</dbReference>
<dbReference type="InterPro" id="IPR005815">
    <property type="entry name" value="BioA"/>
</dbReference>
<comment type="pathway">
    <text evidence="2">Cofactor biosynthesis; biotin biosynthesis.</text>
</comment>
<evidence type="ECO:0000313" key="9">
    <source>
        <dbReference type="EMBL" id="CBH96152.1"/>
    </source>
</evidence>
<name>E6PMK0_9ZZZZ</name>
<reference evidence="9" key="1">
    <citation type="submission" date="2009-10" db="EMBL/GenBank/DDBJ databases">
        <title>Diversity of trophic interactions inside an arsenic-rich microbial ecosystem.</title>
        <authorList>
            <person name="Bertin P.N."/>
            <person name="Heinrich-Salmeron A."/>
            <person name="Pelletier E."/>
            <person name="Goulhen-Chollet F."/>
            <person name="Arsene-Ploetze F."/>
            <person name="Gallien S."/>
            <person name="Calteau A."/>
            <person name="Vallenet D."/>
            <person name="Casiot C."/>
            <person name="Chane-Woon-Ming B."/>
            <person name="Giloteaux L."/>
            <person name="Barakat M."/>
            <person name="Bonnefoy V."/>
            <person name="Bruneel O."/>
            <person name="Chandler M."/>
            <person name="Cleiss J."/>
            <person name="Duran R."/>
            <person name="Elbaz-Poulichet F."/>
            <person name="Fonknechten N."/>
            <person name="Lauga B."/>
            <person name="Mornico D."/>
            <person name="Ortet P."/>
            <person name="Schaeffer C."/>
            <person name="Siguier P."/>
            <person name="Alexander Thil Smith A."/>
            <person name="Van Dorsselaer A."/>
            <person name="Weissenbach J."/>
            <person name="Medigue C."/>
            <person name="Le Paslier D."/>
        </authorList>
    </citation>
    <scope>NUCLEOTIDE SEQUENCE</scope>
</reference>
<dbReference type="UniPathway" id="UPA00078"/>
<comment type="cofactor">
    <cofactor evidence="1">
        <name>pyridoxal 5'-phosphate</name>
        <dbReference type="ChEBI" id="CHEBI:597326"/>
    </cofactor>
</comment>
<dbReference type="InterPro" id="IPR015424">
    <property type="entry name" value="PyrdxlP-dep_Trfase"/>
</dbReference>
<keyword evidence="5" id="KW-0949">S-adenosyl-L-methionine</keyword>
<dbReference type="EC" id="2.6.1.62" evidence="9"/>
<keyword evidence="6" id="KW-0093">Biotin biosynthesis</keyword>
<keyword evidence="7" id="KW-0663">Pyridoxal phosphate</keyword>
<sequence>MQPLSKTISAIDLASRSVQAVWHPCTQMKRHEGAPPLEIVRGEGVWLIDAQGRCILDAVSSWWVNVFGHNQPQIKTAIAAQMDRIEHVMLAGLTHAPVVELSERLLARTGLGHAHYGSDGASATEIALKMSAHYWRNGGRPQKNQFIGLAGGYHGETVGALAVTDVPLFRQSYAPLVRVAATVPVPDMRRKPAQLSEAEWVAHCAAALEQHLQEHAERTAALIVEPLVQCAAGFVFYPPAYLARARELCTQYEVHLVADEIAVGMGRSGRFLASEQANVRPDFLCLSKGLTGGYLPLSVVLTTDTVYAAFYDDDVARGFLHSHSYTGNPLACSAALATLELLDDARLAANRDLAARLDAIFAPLHAHPRLAHARHIGLIWAWDVTDAPADFARRYAAAALAQGALLRPIGNTLYFMPPYVIDEAAAMHLRDAALGALDAVPMESRAPTPSPLHDGTAVTPQAALP</sequence>